<dbReference type="RefSeq" id="WP_406697956.1">
    <property type="nucleotide sequence ID" value="NZ_CP155447.1"/>
</dbReference>
<feature type="region of interest" description="Disordered" evidence="1">
    <location>
        <begin position="99"/>
        <end position="122"/>
    </location>
</feature>
<evidence type="ECO:0000313" key="2">
    <source>
        <dbReference type="EMBL" id="XBH05153.1"/>
    </source>
</evidence>
<dbReference type="EMBL" id="CP155447">
    <property type="protein sequence ID" value="XBH05153.1"/>
    <property type="molecule type" value="Genomic_DNA"/>
</dbReference>
<dbReference type="AlphaFoldDB" id="A0AAU7CI56"/>
<protein>
    <recommendedName>
        <fullName evidence="3">Carboxypeptidase regulatory-like domain-containing protein</fullName>
    </recommendedName>
</protein>
<reference evidence="2" key="1">
    <citation type="submission" date="2024-05" db="EMBL/GenBank/DDBJ databases">
        <title>Planctomycetes of the genus Singulisphaera possess chitinolytic capabilities.</title>
        <authorList>
            <person name="Ivanova A."/>
        </authorList>
    </citation>
    <scope>NUCLEOTIDE SEQUENCE</scope>
    <source>
        <strain evidence="2">Ch08T</strain>
    </source>
</reference>
<feature type="compositionally biased region" description="Low complexity" evidence="1">
    <location>
        <begin position="99"/>
        <end position="110"/>
    </location>
</feature>
<accession>A0AAU7CI56</accession>
<gene>
    <name evidence="2" type="ORF">V5E97_03790</name>
</gene>
<evidence type="ECO:0000256" key="1">
    <source>
        <dbReference type="SAM" id="MobiDB-lite"/>
    </source>
</evidence>
<dbReference type="PROSITE" id="PS51257">
    <property type="entry name" value="PROKAR_LIPOPROTEIN"/>
    <property type="match status" value="1"/>
</dbReference>
<feature type="region of interest" description="Disordered" evidence="1">
    <location>
        <begin position="58"/>
        <end position="83"/>
    </location>
</feature>
<name>A0AAU7CI56_9BACT</name>
<organism evidence="2">
    <name type="scientific">Singulisphaera sp. Ch08</name>
    <dbReference type="NCBI Taxonomy" id="3120278"/>
    <lineage>
        <taxon>Bacteria</taxon>
        <taxon>Pseudomonadati</taxon>
        <taxon>Planctomycetota</taxon>
        <taxon>Planctomycetia</taxon>
        <taxon>Isosphaerales</taxon>
        <taxon>Isosphaeraceae</taxon>
        <taxon>Singulisphaera</taxon>
    </lineage>
</organism>
<evidence type="ECO:0008006" key="3">
    <source>
        <dbReference type="Google" id="ProtNLM"/>
    </source>
</evidence>
<sequence length="155" mass="16136">MGTCRSFQRLFGKLAATLLLTGGCGSDAVDDRPREPISGTVTFDGQPLKDGTIQLQPASQKEGVASGGTVTDGHFEIPRTEGPVPGNYSVAIYAAAGTASSGSAEESSPTAPMPRARKSLASLRGMIPTRYNIETKLTAEVKSGGPNTYAFDLQK</sequence>
<proteinExistence type="predicted"/>